<name>A0A438CDY9_VITVI</name>
<dbReference type="Proteomes" id="UP000288805">
    <property type="component" value="Unassembled WGS sequence"/>
</dbReference>
<proteinExistence type="predicted"/>
<feature type="compositionally biased region" description="Polar residues" evidence="1">
    <location>
        <begin position="80"/>
        <end position="98"/>
    </location>
</feature>
<sequence length="145" mass="15638">MRSPVCLLHLSKPRAPPTVFYDTTMARTRGAKFSSPSTCLRNPKRHVGPRFHLQAAATTRVIPPLVEDAPISPPPRCYNTRRSLTIAGASSSRGQKSGTGPPKKKAKVSEPIDLMESSSEPKSKPTPSPPPVKKSPPPTKKPQPS</sequence>
<protein>
    <submittedName>
        <fullName evidence="2">Uncharacterized protein</fullName>
    </submittedName>
</protein>
<organism evidence="2 3">
    <name type="scientific">Vitis vinifera</name>
    <name type="common">Grape</name>
    <dbReference type="NCBI Taxonomy" id="29760"/>
    <lineage>
        <taxon>Eukaryota</taxon>
        <taxon>Viridiplantae</taxon>
        <taxon>Streptophyta</taxon>
        <taxon>Embryophyta</taxon>
        <taxon>Tracheophyta</taxon>
        <taxon>Spermatophyta</taxon>
        <taxon>Magnoliopsida</taxon>
        <taxon>eudicotyledons</taxon>
        <taxon>Gunneridae</taxon>
        <taxon>Pentapetalae</taxon>
        <taxon>rosids</taxon>
        <taxon>Vitales</taxon>
        <taxon>Vitaceae</taxon>
        <taxon>Viteae</taxon>
        <taxon>Vitis</taxon>
    </lineage>
</organism>
<evidence type="ECO:0000313" key="2">
    <source>
        <dbReference type="EMBL" id="RVW21423.1"/>
    </source>
</evidence>
<dbReference type="AlphaFoldDB" id="A0A438CDY9"/>
<evidence type="ECO:0000256" key="1">
    <source>
        <dbReference type="SAM" id="MobiDB-lite"/>
    </source>
</evidence>
<accession>A0A438CDY9</accession>
<feature type="compositionally biased region" description="Pro residues" evidence="1">
    <location>
        <begin position="124"/>
        <end position="145"/>
    </location>
</feature>
<comment type="caution">
    <text evidence="2">The sequence shown here is derived from an EMBL/GenBank/DDBJ whole genome shotgun (WGS) entry which is preliminary data.</text>
</comment>
<reference evidence="2 3" key="1">
    <citation type="journal article" date="2018" name="PLoS Genet.">
        <title>Population sequencing reveals clonal diversity and ancestral inbreeding in the grapevine cultivar Chardonnay.</title>
        <authorList>
            <person name="Roach M.J."/>
            <person name="Johnson D.L."/>
            <person name="Bohlmann J."/>
            <person name="van Vuuren H.J."/>
            <person name="Jones S.J."/>
            <person name="Pretorius I.S."/>
            <person name="Schmidt S.A."/>
            <person name="Borneman A.R."/>
        </authorList>
    </citation>
    <scope>NUCLEOTIDE SEQUENCE [LARGE SCALE GENOMIC DNA]</scope>
    <source>
        <strain evidence="3">cv. Chardonnay</strain>
        <tissue evidence="2">Leaf</tissue>
    </source>
</reference>
<evidence type="ECO:0000313" key="3">
    <source>
        <dbReference type="Proteomes" id="UP000288805"/>
    </source>
</evidence>
<dbReference type="EMBL" id="QGNW01002294">
    <property type="protein sequence ID" value="RVW21423.1"/>
    <property type="molecule type" value="Genomic_DNA"/>
</dbReference>
<feature type="region of interest" description="Disordered" evidence="1">
    <location>
        <begin position="64"/>
        <end position="145"/>
    </location>
</feature>
<gene>
    <name evidence="2" type="ORF">CK203_110711</name>
</gene>